<feature type="domain" description="Transposase IS110-like N-terminal" evidence="1">
    <location>
        <begin position="6"/>
        <end position="150"/>
    </location>
</feature>
<dbReference type="InterPro" id="IPR002525">
    <property type="entry name" value="Transp_IS110-like_N"/>
</dbReference>
<comment type="caution">
    <text evidence="3">The sequence shown here is derived from an EMBL/GenBank/DDBJ whole genome shotgun (WGS) entry which is preliminary data.</text>
</comment>
<evidence type="ECO:0000313" key="4">
    <source>
        <dbReference type="Proteomes" id="UP000521227"/>
    </source>
</evidence>
<sequence length="344" mass="38050">MTKYAALDVSQELTAVCVVDETGRITAEKKIATCPETINSWLSKNAPDLVRVGMETGPLAVWLWNELHDRGVPIVCMDARHAHAALKMRPNKTDRNDAAGLAQIVRTGWFKHVRIKSRDSYEVRSLLAAREVLVRTRVKLENEIRGLLRTFGVLFGKACGGFALRAEEIVAGELDASAPMRVIVETLMQARMAILDRLKVFDRQVLMIAKKNPTARLFMTAPGVGAITALSVASVFDDAERFKRSSSAGAYLGLTPRRYESGEVSRNGRISKHGNQMTRKHLYEAATTLLTRTKAFSTLKAWGLKLAKVAGFKKARVAVARKLAVILHAMWKTNTQFCWSATAA</sequence>
<evidence type="ECO:0000313" key="3">
    <source>
        <dbReference type="EMBL" id="MBB5054985.1"/>
    </source>
</evidence>
<dbReference type="Pfam" id="PF01548">
    <property type="entry name" value="DEDD_Tnp_IS110"/>
    <property type="match status" value="1"/>
</dbReference>
<organism evidence="3 4">
    <name type="scientific">Afipia massiliensis</name>
    <dbReference type="NCBI Taxonomy" id="211460"/>
    <lineage>
        <taxon>Bacteria</taxon>
        <taxon>Pseudomonadati</taxon>
        <taxon>Pseudomonadota</taxon>
        <taxon>Alphaproteobacteria</taxon>
        <taxon>Hyphomicrobiales</taxon>
        <taxon>Nitrobacteraceae</taxon>
        <taxon>Afipia</taxon>
    </lineage>
</organism>
<dbReference type="PANTHER" id="PTHR33055:SF3">
    <property type="entry name" value="PUTATIVE TRANSPOSASE FOR IS117-RELATED"/>
    <property type="match status" value="1"/>
</dbReference>
<dbReference type="EMBL" id="JACHIJ010000010">
    <property type="protein sequence ID" value="MBB5054985.1"/>
    <property type="molecule type" value="Genomic_DNA"/>
</dbReference>
<accession>A0A840N3R6</accession>
<dbReference type="Proteomes" id="UP000521227">
    <property type="component" value="Unassembled WGS sequence"/>
</dbReference>
<evidence type="ECO:0000259" key="1">
    <source>
        <dbReference type="Pfam" id="PF01548"/>
    </source>
</evidence>
<dbReference type="GO" id="GO:0004803">
    <property type="term" value="F:transposase activity"/>
    <property type="evidence" value="ECO:0007669"/>
    <property type="project" value="InterPro"/>
</dbReference>
<evidence type="ECO:0000259" key="2">
    <source>
        <dbReference type="Pfam" id="PF02371"/>
    </source>
</evidence>
<dbReference type="Pfam" id="PF02371">
    <property type="entry name" value="Transposase_20"/>
    <property type="match status" value="1"/>
</dbReference>
<dbReference type="AlphaFoldDB" id="A0A840N3R6"/>
<dbReference type="GO" id="GO:0003677">
    <property type="term" value="F:DNA binding"/>
    <property type="evidence" value="ECO:0007669"/>
    <property type="project" value="InterPro"/>
</dbReference>
<dbReference type="NCBIfam" id="NF033542">
    <property type="entry name" value="transpos_IS110"/>
    <property type="match status" value="1"/>
</dbReference>
<proteinExistence type="predicted"/>
<reference evidence="3 4" key="1">
    <citation type="submission" date="2020-08" db="EMBL/GenBank/DDBJ databases">
        <title>Genomic Encyclopedia of Type Strains, Phase IV (KMG-IV): sequencing the most valuable type-strain genomes for metagenomic binning, comparative biology and taxonomic classification.</title>
        <authorList>
            <person name="Goeker M."/>
        </authorList>
    </citation>
    <scope>NUCLEOTIDE SEQUENCE [LARGE SCALE GENOMIC DNA]</scope>
    <source>
        <strain evidence="3 4">DSM 17498</strain>
    </source>
</reference>
<gene>
    <name evidence="3" type="ORF">HNQ36_004996</name>
</gene>
<name>A0A840N3R6_9BRAD</name>
<protein>
    <submittedName>
        <fullName evidence="3">Transposase</fullName>
    </submittedName>
</protein>
<dbReference type="InterPro" id="IPR003346">
    <property type="entry name" value="Transposase_20"/>
</dbReference>
<dbReference type="GO" id="GO:0006313">
    <property type="term" value="P:DNA transposition"/>
    <property type="evidence" value="ECO:0007669"/>
    <property type="project" value="InterPro"/>
</dbReference>
<dbReference type="InterPro" id="IPR047650">
    <property type="entry name" value="Transpos_IS110"/>
</dbReference>
<feature type="domain" description="Transposase IS116/IS110/IS902 C-terminal" evidence="2">
    <location>
        <begin position="216"/>
        <end position="296"/>
    </location>
</feature>
<dbReference type="RefSeq" id="WP_184090116.1">
    <property type="nucleotide sequence ID" value="NZ_JACHIJ010000010.1"/>
</dbReference>
<dbReference type="PANTHER" id="PTHR33055">
    <property type="entry name" value="TRANSPOSASE FOR INSERTION SEQUENCE ELEMENT IS1111A"/>
    <property type="match status" value="1"/>
</dbReference>